<feature type="transmembrane region" description="Helical" evidence="7">
    <location>
        <begin position="80"/>
        <end position="98"/>
    </location>
</feature>
<evidence type="ECO:0000256" key="1">
    <source>
        <dbReference type="ARBA" id="ARBA00004651"/>
    </source>
</evidence>
<evidence type="ECO:0000313" key="8">
    <source>
        <dbReference type="EMBL" id="ERJ93747.1"/>
    </source>
</evidence>
<dbReference type="Pfam" id="PF03062">
    <property type="entry name" value="MBOAT"/>
    <property type="match status" value="1"/>
</dbReference>
<feature type="transmembrane region" description="Helical" evidence="7">
    <location>
        <begin position="228"/>
        <end position="246"/>
    </location>
</feature>
<feature type="transmembrane region" description="Helical" evidence="7">
    <location>
        <begin position="51"/>
        <end position="68"/>
    </location>
</feature>
<feature type="transmembrane region" description="Helical" evidence="7">
    <location>
        <begin position="6"/>
        <end position="23"/>
    </location>
</feature>
<keyword evidence="5 7" id="KW-1133">Transmembrane helix</keyword>
<evidence type="ECO:0000256" key="5">
    <source>
        <dbReference type="ARBA" id="ARBA00022989"/>
    </source>
</evidence>
<feature type="transmembrane region" description="Helical" evidence="7">
    <location>
        <begin position="313"/>
        <end position="339"/>
    </location>
</feature>
<reference evidence="8 9" key="1">
    <citation type="submission" date="2013-08" db="EMBL/GenBank/DDBJ databases">
        <authorList>
            <person name="Weinstock G."/>
            <person name="Sodergren E."/>
            <person name="Wylie T."/>
            <person name="Fulton L."/>
            <person name="Fulton R."/>
            <person name="Fronick C."/>
            <person name="O'Laughlin M."/>
            <person name="Godfrey J."/>
            <person name="Miner T."/>
            <person name="Herter B."/>
            <person name="Appelbaum E."/>
            <person name="Cordes M."/>
            <person name="Lek S."/>
            <person name="Wollam A."/>
            <person name="Pepin K.H."/>
            <person name="Palsikar V.B."/>
            <person name="Mitreva M."/>
            <person name="Wilson R.K."/>
        </authorList>
    </citation>
    <scope>NUCLEOTIDE SEQUENCE [LARGE SCALE GENOMIC DNA]</scope>
    <source>
        <strain evidence="8 9">ATCC 700332</strain>
    </source>
</reference>
<comment type="caution">
    <text evidence="8">The sequence shown here is derived from an EMBL/GenBank/DDBJ whole genome shotgun (WGS) entry which is preliminary data.</text>
</comment>
<dbReference type="PIRSF" id="PIRSF500217">
    <property type="entry name" value="AlgI"/>
    <property type="match status" value="1"/>
</dbReference>
<keyword evidence="4 7" id="KW-0812">Transmembrane</keyword>
<dbReference type="PIRSF" id="PIRSF016636">
    <property type="entry name" value="AlgI_DltB"/>
    <property type="match status" value="1"/>
</dbReference>
<proteinExistence type="inferred from homology"/>
<comment type="subcellular location">
    <subcellularLocation>
        <location evidence="1">Cell membrane</location>
        <topology evidence="1">Multi-pass membrane protein</topology>
    </subcellularLocation>
</comment>
<evidence type="ECO:0000256" key="4">
    <source>
        <dbReference type="ARBA" id="ARBA00022692"/>
    </source>
</evidence>
<comment type="similarity">
    <text evidence="2">Belongs to the membrane-bound acyltransferase family.</text>
</comment>
<dbReference type="EMBL" id="AWVH01000021">
    <property type="protein sequence ID" value="ERJ93747.1"/>
    <property type="molecule type" value="Genomic_DNA"/>
</dbReference>
<evidence type="ECO:0000256" key="6">
    <source>
        <dbReference type="ARBA" id="ARBA00023136"/>
    </source>
</evidence>
<organism evidence="8 9">
    <name type="scientific">Treponema lecithinolyticum ATCC 700332</name>
    <dbReference type="NCBI Taxonomy" id="1321815"/>
    <lineage>
        <taxon>Bacteria</taxon>
        <taxon>Pseudomonadati</taxon>
        <taxon>Spirochaetota</taxon>
        <taxon>Spirochaetia</taxon>
        <taxon>Spirochaetales</taxon>
        <taxon>Treponemataceae</taxon>
        <taxon>Treponema</taxon>
    </lineage>
</organism>
<evidence type="ECO:0000256" key="2">
    <source>
        <dbReference type="ARBA" id="ARBA00010323"/>
    </source>
</evidence>
<keyword evidence="9" id="KW-1185">Reference proteome</keyword>
<feature type="transmembrane region" description="Helical" evidence="7">
    <location>
        <begin position="118"/>
        <end position="142"/>
    </location>
</feature>
<dbReference type="InterPro" id="IPR024194">
    <property type="entry name" value="Ac/AlaTfrase_AlgI/DltB"/>
</dbReference>
<feature type="transmembrane region" description="Helical" evidence="7">
    <location>
        <begin position="30"/>
        <end position="45"/>
    </location>
</feature>
<sequence>MLFHSIKFFIFFPIVTILYLFFVRVIKKNWLNQLLLLAASLYFYACWNPKYLLLILSSVFITWASGILMTDKPQRYKKIVLFMSLLSNLGILFFFKYYNFFANTINILYTKLHIHTQIPAFNVLLPVGISFYTFQALGYSIDVYRGAVKPEKNIITYALFVTFFPQLVAGPIERTGHLLPQFKSNHDFDYTRVTDGLKLALWGMFKKIVIADQLAVYVDKVYSSPTEYQSIALILATVFFAFQILCDFSGYSDIAIGCAKILGFSLNKNFDSPYLARNIADFWKRWHISLSTWFRDYLYIPLGGNRCFCIRHYFNLLITFILSGLWHGASITFIFWGLIHGLFLVIGNIKNRVCKAPPPPP</sequence>
<keyword evidence="3" id="KW-1003">Cell membrane</keyword>
<accession>A0ABN0P027</accession>
<dbReference type="InterPro" id="IPR028362">
    <property type="entry name" value="AlgI"/>
</dbReference>
<keyword evidence="6 7" id="KW-0472">Membrane</keyword>
<name>A0ABN0P027_TRELE</name>
<dbReference type="PANTHER" id="PTHR13285">
    <property type="entry name" value="ACYLTRANSFERASE"/>
    <property type="match status" value="1"/>
</dbReference>
<dbReference type="PANTHER" id="PTHR13285:SF18">
    <property type="entry name" value="PROTEIN-CYSTEINE N-PALMITOYLTRANSFERASE RASP"/>
    <property type="match status" value="1"/>
</dbReference>
<dbReference type="InterPro" id="IPR051085">
    <property type="entry name" value="MB_O-acyltransferase"/>
</dbReference>
<dbReference type="InterPro" id="IPR004299">
    <property type="entry name" value="MBOAT_fam"/>
</dbReference>
<evidence type="ECO:0000256" key="3">
    <source>
        <dbReference type="ARBA" id="ARBA00022475"/>
    </source>
</evidence>
<feature type="transmembrane region" description="Helical" evidence="7">
    <location>
        <begin position="154"/>
        <end position="172"/>
    </location>
</feature>
<feature type="non-terminal residue" evidence="8">
    <location>
        <position position="361"/>
    </location>
</feature>
<protein>
    <submittedName>
        <fullName evidence="8">Alginate O-acetyltransferase AlgI family protein</fullName>
    </submittedName>
</protein>
<dbReference type="Proteomes" id="UP000016649">
    <property type="component" value="Unassembled WGS sequence"/>
</dbReference>
<gene>
    <name evidence="8" type="ORF">HMPREF9193_00690</name>
</gene>
<evidence type="ECO:0000256" key="7">
    <source>
        <dbReference type="SAM" id="Phobius"/>
    </source>
</evidence>
<evidence type="ECO:0000313" key="9">
    <source>
        <dbReference type="Proteomes" id="UP000016649"/>
    </source>
</evidence>